<sequence length="121" mass="13390">MKAASRQIDQTSSLELSFDRVGAVAWQGSSLLYREVRIRLLHALMQSDFNGRQYDAVFCEKALAMIADQRRLCYQMRVLCRTVQAAAGGNVGRNSAQLSMLCVSSSPCSIRGGCGVKQIRR</sequence>
<reference evidence="1 2" key="1">
    <citation type="submission" date="2016-02" db="EMBL/GenBank/DDBJ databases">
        <title>Genome analysis of coral dinoflagellate symbionts highlights evolutionary adaptations to a symbiotic lifestyle.</title>
        <authorList>
            <person name="Aranda M."/>
            <person name="Li Y."/>
            <person name="Liew Y.J."/>
            <person name="Baumgarten S."/>
            <person name="Simakov O."/>
            <person name="Wilson M."/>
            <person name="Piel J."/>
            <person name="Ashoor H."/>
            <person name="Bougouffa S."/>
            <person name="Bajic V.B."/>
            <person name="Ryu T."/>
            <person name="Ravasi T."/>
            <person name="Bayer T."/>
            <person name="Micklem G."/>
            <person name="Kim H."/>
            <person name="Bhak J."/>
            <person name="Lajeunesse T.C."/>
            <person name="Voolstra C.R."/>
        </authorList>
    </citation>
    <scope>NUCLEOTIDE SEQUENCE [LARGE SCALE GENOMIC DNA]</scope>
    <source>
        <strain evidence="1 2">CCMP2467</strain>
    </source>
</reference>
<comment type="caution">
    <text evidence="1">The sequence shown here is derived from an EMBL/GenBank/DDBJ whole genome shotgun (WGS) entry which is preliminary data.</text>
</comment>
<gene>
    <name evidence="1" type="ORF">AK812_SmicGene10846</name>
</gene>
<evidence type="ECO:0000313" key="2">
    <source>
        <dbReference type="Proteomes" id="UP000186817"/>
    </source>
</evidence>
<evidence type="ECO:0000313" key="1">
    <source>
        <dbReference type="EMBL" id="OLQ05898.1"/>
    </source>
</evidence>
<proteinExistence type="predicted"/>
<dbReference type="EMBL" id="LSRX01000172">
    <property type="protein sequence ID" value="OLQ05898.1"/>
    <property type="molecule type" value="Genomic_DNA"/>
</dbReference>
<accession>A0A1Q9EES0</accession>
<protein>
    <submittedName>
        <fullName evidence="1">Uncharacterized protein</fullName>
    </submittedName>
</protein>
<name>A0A1Q9EES0_SYMMI</name>
<dbReference type="AlphaFoldDB" id="A0A1Q9EES0"/>
<dbReference type="Proteomes" id="UP000186817">
    <property type="component" value="Unassembled WGS sequence"/>
</dbReference>
<organism evidence="1 2">
    <name type="scientific">Symbiodinium microadriaticum</name>
    <name type="common">Dinoflagellate</name>
    <name type="synonym">Zooxanthella microadriatica</name>
    <dbReference type="NCBI Taxonomy" id="2951"/>
    <lineage>
        <taxon>Eukaryota</taxon>
        <taxon>Sar</taxon>
        <taxon>Alveolata</taxon>
        <taxon>Dinophyceae</taxon>
        <taxon>Suessiales</taxon>
        <taxon>Symbiodiniaceae</taxon>
        <taxon>Symbiodinium</taxon>
    </lineage>
</organism>
<keyword evidence="2" id="KW-1185">Reference proteome</keyword>